<accession>A0A2T7A039</accession>
<comment type="caution">
    <text evidence="1">The sequence shown here is derived from an EMBL/GenBank/DDBJ whole genome shotgun (WGS) entry which is preliminary data.</text>
</comment>
<sequence>MNEFYYRYWLVRKKVALDAVVTKVFVQRIHPGRRTSHCRCRSHGWESWRGIRRATWEGCLLALDFAIVVGWKVIKAIFPWAIGSYLLKLVHSANGFPMLPDLEPLKK</sequence>
<dbReference type="Proteomes" id="UP000244722">
    <property type="component" value="Unassembled WGS sequence"/>
</dbReference>
<protein>
    <submittedName>
        <fullName evidence="1">Uncharacterized protein</fullName>
    </submittedName>
</protein>
<dbReference type="EMBL" id="NESQ01000051">
    <property type="protein sequence ID" value="PUU81065.1"/>
    <property type="molecule type" value="Genomic_DNA"/>
</dbReference>
<evidence type="ECO:0000313" key="1">
    <source>
        <dbReference type="EMBL" id="PUU81065.1"/>
    </source>
</evidence>
<proteinExistence type="predicted"/>
<keyword evidence="2" id="KW-1185">Reference proteome</keyword>
<dbReference type="STRING" id="42251.A0A2T7A039"/>
<evidence type="ECO:0000313" key="2">
    <source>
        <dbReference type="Proteomes" id="UP000244722"/>
    </source>
</evidence>
<gene>
    <name evidence="1" type="ORF">B9Z19DRAFT_1168369</name>
</gene>
<feature type="non-terminal residue" evidence="1">
    <location>
        <position position="107"/>
    </location>
</feature>
<name>A0A2T7A039_TUBBO</name>
<dbReference type="AlphaFoldDB" id="A0A2T7A039"/>
<dbReference type="Gene3D" id="3.10.129.10">
    <property type="entry name" value="Hotdog Thioesterase"/>
    <property type="match status" value="1"/>
</dbReference>
<organism evidence="1 2">
    <name type="scientific">Tuber borchii</name>
    <name type="common">White truffle</name>
    <dbReference type="NCBI Taxonomy" id="42251"/>
    <lineage>
        <taxon>Eukaryota</taxon>
        <taxon>Fungi</taxon>
        <taxon>Dikarya</taxon>
        <taxon>Ascomycota</taxon>
        <taxon>Pezizomycotina</taxon>
        <taxon>Pezizomycetes</taxon>
        <taxon>Pezizales</taxon>
        <taxon>Tuberaceae</taxon>
        <taxon>Tuber</taxon>
    </lineage>
</organism>
<reference evidence="1 2" key="1">
    <citation type="submission" date="2017-04" db="EMBL/GenBank/DDBJ databases">
        <title>Draft genome sequence of Tuber borchii Vittad., a whitish edible truffle.</title>
        <authorList>
            <consortium name="DOE Joint Genome Institute"/>
            <person name="Murat C."/>
            <person name="Kuo A."/>
            <person name="Barry K.W."/>
            <person name="Clum A."/>
            <person name="Dockter R.B."/>
            <person name="Fauchery L."/>
            <person name="Iotti M."/>
            <person name="Kohler A."/>
            <person name="Labutti K."/>
            <person name="Lindquist E.A."/>
            <person name="Lipzen A."/>
            <person name="Ohm R.A."/>
            <person name="Wang M."/>
            <person name="Grigoriev I.V."/>
            <person name="Zambonelli A."/>
            <person name="Martin F.M."/>
        </authorList>
    </citation>
    <scope>NUCLEOTIDE SEQUENCE [LARGE SCALE GENOMIC DNA]</scope>
    <source>
        <strain evidence="1 2">Tbo3840</strain>
    </source>
</reference>